<reference evidence="5" key="1">
    <citation type="submission" date="2021-12" db="EMBL/GenBank/DDBJ databases">
        <authorList>
            <person name="Rodrigo-Torres L."/>
            <person name="Arahal R. D."/>
            <person name="Lucena T."/>
        </authorList>
    </citation>
    <scope>NUCLEOTIDE SEQUENCE</scope>
    <source>
        <strain evidence="5">CECT 8858</strain>
    </source>
</reference>
<evidence type="ECO:0000256" key="1">
    <source>
        <dbReference type="ARBA" id="ARBA00023015"/>
    </source>
</evidence>
<dbReference type="CDD" id="cd06267">
    <property type="entry name" value="PBP1_LacI_sugar_binding-like"/>
    <property type="match status" value="1"/>
</dbReference>
<evidence type="ECO:0000256" key="3">
    <source>
        <dbReference type="ARBA" id="ARBA00023163"/>
    </source>
</evidence>
<dbReference type="InterPro" id="IPR028082">
    <property type="entry name" value="Peripla_BP_I"/>
</dbReference>
<dbReference type="InterPro" id="IPR001761">
    <property type="entry name" value="Peripla_BP/Lac1_sug-bd_dom"/>
</dbReference>
<proteinExistence type="predicted"/>
<dbReference type="PROSITE" id="PS50932">
    <property type="entry name" value="HTH_LACI_2"/>
    <property type="match status" value="1"/>
</dbReference>
<dbReference type="SUPFAM" id="SSF47413">
    <property type="entry name" value="lambda repressor-like DNA-binding domains"/>
    <property type="match status" value="1"/>
</dbReference>
<dbReference type="SUPFAM" id="SSF53822">
    <property type="entry name" value="Periplasmic binding protein-like I"/>
    <property type="match status" value="1"/>
</dbReference>
<dbReference type="EMBL" id="CAKLPY010000005">
    <property type="protein sequence ID" value="CAH0997751.1"/>
    <property type="molecule type" value="Genomic_DNA"/>
</dbReference>
<keyword evidence="6" id="KW-1185">Reference proteome</keyword>
<evidence type="ECO:0000256" key="2">
    <source>
        <dbReference type="ARBA" id="ARBA00023125"/>
    </source>
</evidence>
<evidence type="ECO:0000259" key="4">
    <source>
        <dbReference type="PROSITE" id="PS50932"/>
    </source>
</evidence>
<gene>
    <name evidence="5" type="primary">cytR_4</name>
    <name evidence="5" type="ORF">EMA8858_03885</name>
</gene>
<dbReference type="SMART" id="SM00354">
    <property type="entry name" value="HTH_LACI"/>
    <property type="match status" value="1"/>
</dbReference>
<keyword evidence="3" id="KW-0804">Transcription</keyword>
<sequence length="343" mass="38918">MKKQRVRLKDIAERLNISVATVSRALRNRIEISEELRGKVKALAKEMYYQPNFMASHLRTQKNFSIGVIIPRIIHQYMASIISGILEEANDHHYQVMISVSEHLYEKEVKAIEMFSSGIVDGLLICVSNQTKYISHLEQLSQNNIPFVLFDKDISRIDAPKVVVDDYTGALGAVEHLIEQGYKHIAHLQDNLINHSSQKRLKGYYSALKKHNLQKNPDLVIELASISIEESRKAVEELLRTYPFVDAIFGITDEIAIGAIQAALKLGRKIPEDFGVVGFSNWQISSVVSPSLTTVYQPGTEMGRTATKLLIQRIENPEKFADNFPTKILKTKLLVRESSYRKK</sequence>
<dbReference type="Pfam" id="PF00532">
    <property type="entry name" value="Peripla_BP_1"/>
    <property type="match status" value="1"/>
</dbReference>
<dbReference type="CDD" id="cd01392">
    <property type="entry name" value="HTH_LacI"/>
    <property type="match status" value="1"/>
</dbReference>
<dbReference type="RefSeq" id="WP_238808559.1">
    <property type="nucleotide sequence ID" value="NZ_CAKLPY010000005.1"/>
</dbReference>
<dbReference type="PANTHER" id="PTHR30146:SF109">
    <property type="entry name" value="HTH-TYPE TRANSCRIPTIONAL REGULATOR GALS"/>
    <property type="match status" value="1"/>
</dbReference>
<dbReference type="InterPro" id="IPR010982">
    <property type="entry name" value="Lambda_DNA-bd_dom_sf"/>
</dbReference>
<name>A0ABN8EY93_9BACT</name>
<organism evidence="5 6">
    <name type="scientific">Emticicia aquatica</name>
    <dbReference type="NCBI Taxonomy" id="1681835"/>
    <lineage>
        <taxon>Bacteria</taxon>
        <taxon>Pseudomonadati</taxon>
        <taxon>Bacteroidota</taxon>
        <taxon>Cytophagia</taxon>
        <taxon>Cytophagales</taxon>
        <taxon>Leadbetterellaceae</taxon>
        <taxon>Emticicia</taxon>
    </lineage>
</organism>
<dbReference type="Pfam" id="PF00356">
    <property type="entry name" value="LacI"/>
    <property type="match status" value="1"/>
</dbReference>
<comment type="caution">
    <text evidence="5">The sequence shown here is derived from an EMBL/GenBank/DDBJ whole genome shotgun (WGS) entry which is preliminary data.</text>
</comment>
<dbReference type="InterPro" id="IPR000843">
    <property type="entry name" value="HTH_LacI"/>
</dbReference>
<protein>
    <submittedName>
        <fullName evidence="5">HTH-type transcriptional repressor CytR</fullName>
    </submittedName>
</protein>
<dbReference type="Gene3D" id="3.40.50.2300">
    <property type="match status" value="2"/>
</dbReference>
<dbReference type="Gene3D" id="1.10.260.40">
    <property type="entry name" value="lambda repressor-like DNA-binding domains"/>
    <property type="match status" value="1"/>
</dbReference>
<dbReference type="PANTHER" id="PTHR30146">
    <property type="entry name" value="LACI-RELATED TRANSCRIPTIONAL REPRESSOR"/>
    <property type="match status" value="1"/>
</dbReference>
<evidence type="ECO:0000313" key="6">
    <source>
        <dbReference type="Proteomes" id="UP000837932"/>
    </source>
</evidence>
<keyword evidence="2" id="KW-0238">DNA-binding</keyword>
<feature type="domain" description="HTH lacI-type" evidence="4">
    <location>
        <begin position="6"/>
        <end position="60"/>
    </location>
</feature>
<accession>A0ABN8EY93</accession>
<dbReference type="Proteomes" id="UP000837932">
    <property type="component" value="Unassembled WGS sequence"/>
</dbReference>
<keyword evidence="1" id="KW-0805">Transcription regulation</keyword>
<evidence type="ECO:0000313" key="5">
    <source>
        <dbReference type="EMBL" id="CAH0997751.1"/>
    </source>
</evidence>